<dbReference type="EMBL" id="JAKFHA010000002">
    <property type="protein sequence ID" value="MCF2526753.1"/>
    <property type="molecule type" value="Genomic_DNA"/>
</dbReference>
<dbReference type="RefSeq" id="WP_235050890.1">
    <property type="nucleotide sequence ID" value="NZ_JAKFHA010000002.1"/>
</dbReference>
<comment type="caution">
    <text evidence="1">The sequence shown here is derived from an EMBL/GenBank/DDBJ whole genome shotgun (WGS) entry which is preliminary data.</text>
</comment>
<sequence>MAQPSHARGESRPTQGVLIELPPIIRGRVLVTRGTFEVVVTCPKCGRLHRHRQPGIRRAPCNTTYLVRLGRKRVSA</sequence>
<protein>
    <submittedName>
        <fullName evidence="1">Uncharacterized protein</fullName>
    </submittedName>
</protein>
<evidence type="ECO:0000313" key="1">
    <source>
        <dbReference type="EMBL" id="MCF2526753.1"/>
    </source>
</evidence>
<evidence type="ECO:0000313" key="2">
    <source>
        <dbReference type="Proteomes" id="UP001165378"/>
    </source>
</evidence>
<gene>
    <name evidence="1" type="ORF">LZ495_05895</name>
</gene>
<proteinExistence type="predicted"/>
<keyword evidence="2" id="KW-1185">Reference proteome</keyword>
<reference evidence="1" key="1">
    <citation type="submission" date="2022-01" db="EMBL/GenBank/DDBJ databases">
        <title>Genome-Based Taxonomic Classification of the Phylum Actinobacteria.</title>
        <authorList>
            <person name="Gao Y."/>
        </authorList>
    </citation>
    <scope>NUCLEOTIDE SEQUENCE</scope>
    <source>
        <strain evidence="1">KLBMP 8922</strain>
    </source>
</reference>
<dbReference type="AlphaFoldDB" id="A0AA41TXE5"/>
<organism evidence="1 2">
    <name type="scientific">Yinghuangia soli</name>
    <dbReference type="NCBI Taxonomy" id="2908204"/>
    <lineage>
        <taxon>Bacteria</taxon>
        <taxon>Bacillati</taxon>
        <taxon>Actinomycetota</taxon>
        <taxon>Actinomycetes</taxon>
        <taxon>Kitasatosporales</taxon>
        <taxon>Streptomycetaceae</taxon>
        <taxon>Yinghuangia</taxon>
    </lineage>
</organism>
<dbReference type="Proteomes" id="UP001165378">
    <property type="component" value="Unassembled WGS sequence"/>
</dbReference>
<name>A0AA41TXE5_9ACTN</name>
<accession>A0AA41TXE5</accession>